<reference evidence="1" key="5">
    <citation type="journal article" name="PLoS ONE">
        <title>Extended genotypic evaluation and comparison of twenty-two cases of lethal EEHV1 hemorrhagic disease in wild and captive Asian elephants in India.</title>
        <authorList>
            <person name="Zachariah A."/>
            <person name="Sajesh P.K."/>
            <person name="Santhosh S."/>
            <person name="Bathrachalam C."/>
            <person name="Megha M."/>
            <person name="Pandiyan J."/>
            <person name="Jishnu M."/>
            <person name="Kobragade R.S."/>
            <person name="Long S.Y."/>
            <person name="Zong J.-C."/>
            <person name="Latimer E.M."/>
            <person name="Heaggans S.Y."/>
            <person name="Hayward G.S."/>
        </authorList>
    </citation>
    <scope>NUCLEOTIDE SEQUENCE</scope>
    <source>
        <strain evidence="1">IP91 Thirunelli1</strain>
    </source>
</reference>
<name>A0A866VT32_ELHV1</name>
<evidence type="ECO:0000313" key="1">
    <source>
        <dbReference type="EMBL" id="QOE74544.1"/>
    </source>
</evidence>
<dbReference type="EMBL" id="MN366290">
    <property type="protein sequence ID" value="QOE74544.1"/>
    <property type="molecule type" value="Genomic_DNA"/>
</dbReference>
<protein>
    <submittedName>
        <fullName evidence="1">Protein E18A</fullName>
    </submittedName>
</protein>
<organism evidence="1">
    <name type="scientific">Elephant endotheliotropic herpesvirus 1A</name>
    <dbReference type="NCBI Taxonomy" id="759753"/>
    <lineage>
        <taxon>Viruses</taxon>
        <taxon>Duplodnaviria</taxon>
        <taxon>Heunggongvirae</taxon>
        <taxon>Peploviricota</taxon>
        <taxon>Herviviricetes</taxon>
        <taxon>Herpesvirales</taxon>
        <taxon>Orthoherpesviridae</taxon>
        <taxon>Betaherpesvirinae</taxon>
        <taxon>Proboscivirus</taxon>
        <taxon>Proboscivirus elephantidbeta1</taxon>
        <taxon>Elephantid herpesvirus 1</taxon>
    </lineage>
</organism>
<proteinExistence type="predicted"/>
<reference evidence="1" key="3">
    <citation type="journal article" date="2016" name="MSphere">
        <title>Complete Genome Sequence of Elephant Endotheliotropic Herpesvirus 4, the First Example of a GC-Rich Branch Proboscivirus.</title>
        <authorList>
            <person name="Ling P.D."/>
            <person name="Long S.Y."/>
            <person name="Fuery A."/>
            <person name="Peng R.S."/>
            <person name="Heaggans S.Y."/>
            <person name="Qin X."/>
            <person name="Worley K.C."/>
            <person name="Dugan S."/>
            <person name="Hayward G.S."/>
        </authorList>
    </citation>
    <scope>NUCLEOTIDE SEQUENCE</scope>
    <source>
        <strain evidence="1">IP91 Thirunelli1</strain>
    </source>
</reference>
<accession>A0A866VT32</accession>
<reference evidence="1" key="4">
    <citation type="submission" date="2019-08" db="EMBL/GenBank/DDBJ databases">
        <title>Annotated Complete DNA Sequences of Six EEHV1A Genomes from Lethal HD cases in Young Asian Elephants from India.</title>
        <authorList>
            <person name="Krishnankutty S.P."/>
            <person name="Zachariah A."/>
            <person name="Maheswari U."/>
            <person name="Heaggans S.Y."/>
            <person name="Muraleedharan M."/>
            <person name="Velayutham D."/>
            <person name="Santhosh S."/>
            <person name="Hayward G.S."/>
        </authorList>
    </citation>
    <scope>NUCLEOTIDE SEQUENCE</scope>
    <source>
        <strain evidence="1">IP91 Thirunelli1</strain>
    </source>
</reference>
<sequence>MVFIKTLLLKESYLQQKIKIIDKLSSSRWYSTHCKAKIASCFQRKNLNVDVKSHDVDQDLKSTVLKQPESIAYKLFLRLGHACEAGSQPSFILWETKGSLYGESSI</sequence>
<gene>
    <name evidence="1" type="primary">E18A</name>
</gene>
<reference evidence="1" key="2">
    <citation type="journal article" date="2013" name="J. Wildl. Dis.">
        <title>Fatal herpesvirus hemorrhagic disease in wild and orphan asian elephants in southern India.</title>
        <authorList>
            <person name="Zachariah A."/>
            <person name="Zong J.-C."/>
            <person name="Long S.Y."/>
            <person name="Latimer E.M."/>
            <person name="Heaggans S.Y."/>
            <person name="Richman L.K."/>
            <person name="Hayward G.S."/>
        </authorList>
    </citation>
    <scope>NUCLEOTIDE SEQUENCE</scope>
    <source>
        <strain evidence="1">IP91 Thirunelli1</strain>
    </source>
</reference>
<reference evidence="1" key="1">
    <citation type="journal article" date="2013" name="Genome Announc.">
        <title>Complete Genome Sequence of Elephant Endotheliotropic Herpesvirus 1A.</title>
        <authorList>
            <person name="Ling P.D."/>
            <person name="Reid J.G."/>
            <person name="Qin X."/>
            <person name="Muzny D.M."/>
            <person name="Gibbs R."/>
            <person name="Petrosino J."/>
            <person name="Peng R."/>
            <person name="Zong J.C."/>
            <person name="Heaggans S.Y."/>
            <person name="Hayward G.S."/>
        </authorList>
    </citation>
    <scope>NUCLEOTIDE SEQUENCE</scope>
    <source>
        <strain evidence="1">IP91 Thirunelli1</strain>
    </source>
</reference>